<proteinExistence type="predicted"/>
<protein>
    <submittedName>
        <fullName evidence="1">Uncharacterized protein</fullName>
    </submittedName>
</protein>
<organism evidence="1">
    <name type="scientific">Oryza brachyantha</name>
    <name type="common">malo sina</name>
    <dbReference type="NCBI Taxonomy" id="4533"/>
    <lineage>
        <taxon>Eukaryota</taxon>
        <taxon>Viridiplantae</taxon>
        <taxon>Streptophyta</taxon>
        <taxon>Embryophyta</taxon>
        <taxon>Tracheophyta</taxon>
        <taxon>Spermatophyta</taxon>
        <taxon>Magnoliopsida</taxon>
        <taxon>Liliopsida</taxon>
        <taxon>Poales</taxon>
        <taxon>Poaceae</taxon>
        <taxon>BOP clade</taxon>
        <taxon>Oryzoideae</taxon>
        <taxon>Oryzeae</taxon>
        <taxon>Oryzinae</taxon>
        <taxon>Oryza</taxon>
    </lineage>
</organism>
<dbReference type="HOGENOM" id="CLU_2296045_0_0_1"/>
<reference evidence="1" key="2">
    <citation type="submission" date="2013-04" db="UniProtKB">
        <authorList>
            <consortium name="EnsemblPlants"/>
        </authorList>
    </citation>
    <scope>IDENTIFICATION</scope>
</reference>
<evidence type="ECO:0000313" key="1">
    <source>
        <dbReference type="EnsemblPlants" id="OB03G24600.1"/>
    </source>
</evidence>
<dbReference type="Proteomes" id="UP000006038">
    <property type="component" value="Chromosome 3"/>
</dbReference>
<evidence type="ECO:0000313" key="2">
    <source>
        <dbReference type="Proteomes" id="UP000006038"/>
    </source>
</evidence>
<name>J3LN34_ORYBR</name>
<accession>J3LN34</accession>
<dbReference type="AlphaFoldDB" id="J3LN34"/>
<dbReference type="EnsemblPlants" id="OB03G24600.1">
    <property type="protein sequence ID" value="OB03G24600.1"/>
    <property type="gene ID" value="OB03G24600"/>
</dbReference>
<reference evidence="1" key="1">
    <citation type="journal article" date="2013" name="Nat. Commun.">
        <title>Whole-genome sequencing of Oryza brachyantha reveals mechanisms underlying Oryza genome evolution.</title>
        <authorList>
            <person name="Chen J."/>
            <person name="Huang Q."/>
            <person name="Gao D."/>
            <person name="Wang J."/>
            <person name="Lang Y."/>
            <person name="Liu T."/>
            <person name="Li B."/>
            <person name="Bai Z."/>
            <person name="Luis Goicoechea J."/>
            <person name="Liang C."/>
            <person name="Chen C."/>
            <person name="Zhang W."/>
            <person name="Sun S."/>
            <person name="Liao Y."/>
            <person name="Zhang X."/>
            <person name="Yang L."/>
            <person name="Song C."/>
            <person name="Wang M."/>
            <person name="Shi J."/>
            <person name="Liu G."/>
            <person name="Liu J."/>
            <person name="Zhou H."/>
            <person name="Zhou W."/>
            <person name="Yu Q."/>
            <person name="An N."/>
            <person name="Chen Y."/>
            <person name="Cai Q."/>
            <person name="Wang B."/>
            <person name="Liu B."/>
            <person name="Min J."/>
            <person name="Huang Y."/>
            <person name="Wu H."/>
            <person name="Li Z."/>
            <person name="Zhang Y."/>
            <person name="Yin Y."/>
            <person name="Song W."/>
            <person name="Jiang J."/>
            <person name="Jackson S.A."/>
            <person name="Wing R.A."/>
            <person name="Wang J."/>
            <person name="Chen M."/>
        </authorList>
    </citation>
    <scope>NUCLEOTIDE SEQUENCE [LARGE SCALE GENOMIC DNA]</scope>
    <source>
        <strain evidence="1">cv. IRGC 101232</strain>
    </source>
</reference>
<sequence length="101" mass="11620">MIRGQICCGCMVWACAFKSWGTSMNEARWYEEYTVVALLFWFRYMRNLKSSSNAFEGLKLDSHFPDRSKNVRSLCCLSCLARPSPSLLASKHLQNIPLFTV</sequence>
<keyword evidence="2" id="KW-1185">Reference proteome</keyword>
<dbReference type="Gramene" id="OB03G24600.1">
    <property type="protein sequence ID" value="OB03G24600.1"/>
    <property type="gene ID" value="OB03G24600"/>
</dbReference>